<evidence type="ECO:0000313" key="1">
    <source>
        <dbReference type="EMBL" id="OHA11387.1"/>
    </source>
</evidence>
<evidence type="ECO:0000313" key="2">
    <source>
        <dbReference type="Proteomes" id="UP000179052"/>
    </source>
</evidence>
<dbReference type="AlphaFoldDB" id="A0A1G2LIC0"/>
<organism evidence="1 2">
    <name type="scientific">Candidatus Sungbacteria bacterium RIFCSPLOWO2_02_FULL_48_13b</name>
    <dbReference type="NCBI Taxonomy" id="1802283"/>
    <lineage>
        <taxon>Bacteria</taxon>
        <taxon>Candidatus Sungiibacteriota</taxon>
    </lineage>
</organism>
<accession>A0A1G2LIC0</accession>
<gene>
    <name evidence="1" type="ORF">A3H71_00730</name>
</gene>
<sequence length="116" mass="13353">MGLFNFLQNKFAKGPAIVGTANTLARHFIKVQKENPRMGKQEIYLETLRQRYNLLPLNSVARSELEKQINDKLGFKGFVMNILYAETELASTDSEFIWKVSEIIEKELKKYPGISL</sequence>
<dbReference type="Proteomes" id="UP000179052">
    <property type="component" value="Unassembled WGS sequence"/>
</dbReference>
<name>A0A1G2LIC0_9BACT</name>
<protein>
    <submittedName>
        <fullName evidence="1">Uncharacterized protein</fullName>
    </submittedName>
</protein>
<comment type="caution">
    <text evidence="1">The sequence shown here is derived from an EMBL/GenBank/DDBJ whole genome shotgun (WGS) entry which is preliminary data.</text>
</comment>
<reference evidence="1 2" key="1">
    <citation type="journal article" date="2016" name="Nat. Commun.">
        <title>Thousands of microbial genomes shed light on interconnected biogeochemical processes in an aquifer system.</title>
        <authorList>
            <person name="Anantharaman K."/>
            <person name="Brown C.T."/>
            <person name="Hug L.A."/>
            <person name="Sharon I."/>
            <person name="Castelle C.J."/>
            <person name="Probst A.J."/>
            <person name="Thomas B.C."/>
            <person name="Singh A."/>
            <person name="Wilkins M.J."/>
            <person name="Karaoz U."/>
            <person name="Brodie E.L."/>
            <person name="Williams K.H."/>
            <person name="Hubbard S.S."/>
            <person name="Banfield J.F."/>
        </authorList>
    </citation>
    <scope>NUCLEOTIDE SEQUENCE [LARGE SCALE GENOMIC DNA]</scope>
</reference>
<proteinExistence type="predicted"/>
<dbReference type="EMBL" id="MHQV01000010">
    <property type="protein sequence ID" value="OHA11387.1"/>
    <property type="molecule type" value="Genomic_DNA"/>
</dbReference>